<sequence length="524" mass="57134">MERQPLLEKRGSIAGTLPPLSVNTHVRRRRRRLPLHHILLSLLLLATVHFWLWPLSFGTSPVKQPARGKGAPLEGPLELTDPKCRIYNIYNIYNSSGRVFRPPPATYPLVLGPGHRLSLNQGSRRRDDHEHRHEHWRQVHVEGDIVLRQADAAHPDGAVVVELVYNDERIYSDVVLGHEGDPNNQAFTLFVDDGFWVDELDDLATTRGYPCALARVTVWVPERTGTHLDRLRIASTYLGIKLVEGLDMTMALSAHLYSQISDVVAGVQLSSPSNKSESGFHFAAKNTEIVLTAGSVAGGPWALRHSLAVSSSSGTVDIEVEETDETDVSDVAPYLSLSTVSGDIKLRELPSTASRPGHSLYVESRSGSISVSDAVFARIARIHTVSGDLDVSLRPQAPLAGNSTAEEHRELELETSTVSGHTAVQLAYGDDQPPLDSLRSRHHAVSGNINLCYPNAWAGFARLDTLVGGSARLLGRDVHVLPDDNPHFPPFVGHHVEGTKGSADNASTVEAKTTTGSILLAFPE</sequence>
<dbReference type="STRING" id="655863.F0XV24"/>
<evidence type="ECO:0000313" key="2">
    <source>
        <dbReference type="EMBL" id="EFW98775.1"/>
    </source>
</evidence>
<evidence type="ECO:0008006" key="4">
    <source>
        <dbReference type="Google" id="ProtNLM"/>
    </source>
</evidence>
<accession>F0XV24</accession>
<organism evidence="3">
    <name type="scientific">Grosmannia clavigera (strain kw1407 / UAMH 11150)</name>
    <name type="common">Blue stain fungus</name>
    <name type="synonym">Graphiocladiella clavigera</name>
    <dbReference type="NCBI Taxonomy" id="655863"/>
    <lineage>
        <taxon>Eukaryota</taxon>
        <taxon>Fungi</taxon>
        <taxon>Dikarya</taxon>
        <taxon>Ascomycota</taxon>
        <taxon>Pezizomycotina</taxon>
        <taxon>Sordariomycetes</taxon>
        <taxon>Sordariomycetidae</taxon>
        <taxon>Ophiostomatales</taxon>
        <taxon>Ophiostomataceae</taxon>
        <taxon>Leptographium</taxon>
    </lineage>
</organism>
<keyword evidence="1" id="KW-1133">Transmembrane helix</keyword>
<dbReference type="RefSeq" id="XP_014168258.1">
    <property type="nucleotide sequence ID" value="XM_014312783.1"/>
</dbReference>
<evidence type="ECO:0000313" key="3">
    <source>
        <dbReference type="Proteomes" id="UP000007796"/>
    </source>
</evidence>
<keyword evidence="1" id="KW-0812">Transmembrane</keyword>
<proteinExistence type="predicted"/>
<dbReference type="AlphaFoldDB" id="F0XV24"/>
<evidence type="ECO:0000256" key="1">
    <source>
        <dbReference type="SAM" id="Phobius"/>
    </source>
</evidence>
<dbReference type="InParanoid" id="F0XV24"/>
<protein>
    <recommendedName>
        <fullName evidence="4">Adhesin domain-containing protein</fullName>
    </recommendedName>
</protein>
<dbReference type="GeneID" id="25977859"/>
<keyword evidence="3" id="KW-1185">Reference proteome</keyword>
<dbReference type="Proteomes" id="UP000007796">
    <property type="component" value="Unassembled WGS sequence"/>
</dbReference>
<keyword evidence="1" id="KW-0472">Membrane</keyword>
<dbReference type="OrthoDB" id="3539644at2759"/>
<dbReference type="HOGENOM" id="CLU_021482_0_0_1"/>
<name>F0XV24_GROCL</name>
<feature type="transmembrane region" description="Helical" evidence="1">
    <location>
        <begin position="35"/>
        <end position="53"/>
    </location>
</feature>
<dbReference type="EMBL" id="GL630006">
    <property type="protein sequence ID" value="EFW98775.1"/>
    <property type="molecule type" value="Genomic_DNA"/>
</dbReference>
<dbReference type="eggNOG" id="ENOG502S7KB">
    <property type="taxonomic scope" value="Eukaryota"/>
</dbReference>
<gene>
    <name evidence="2" type="ORF">CMQ_4627</name>
</gene>
<reference evidence="2 3" key="1">
    <citation type="journal article" date="2011" name="Proc. Natl. Acad. Sci. U.S.A.">
        <title>Genome and transcriptome analyses of the mountain pine beetle-fungal symbiont Grosmannia clavigera, a lodgepole pine pathogen.</title>
        <authorList>
            <person name="DiGuistini S."/>
            <person name="Wang Y."/>
            <person name="Liao N.Y."/>
            <person name="Taylor G."/>
            <person name="Tanguay P."/>
            <person name="Feau N."/>
            <person name="Henrissat B."/>
            <person name="Chan S.K."/>
            <person name="Hesse-Orce U."/>
            <person name="Alamouti S.M."/>
            <person name="Tsui C.K.M."/>
            <person name="Docking R.T."/>
            <person name="Levasseur A."/>
            <person name="Haridas S."/>
            <person name="Robertson G."/>
            <person name="Birol I."/>
            <person name="Holt R.A."/>
            <person name="Marra M.A."/>
            <person name="Hamelin R.C."/>
            <person name="Hirst M."/>
            <person name="Jones S.J.M."/>
            <person name="Bohlmann J."/>
            <person name="Breuil C."/>
        </authorList>
    </citation>
    <scope>NUCLEOTIDE SEQUENCE [LARGE SCALE GENOMIC DNA]</scope>
    <source>
        <strain evidence="3">kw1407 / UAMH 11150</strain>
    </source>
</reference>